<dbReference type="Proteomes" id="UP000186096">
    <property type="component" value="Unassembled WGS sequence"/>
</dbReference>
<keyword evidence="3" id="KW-1185">Reference proteome</keyword>
<dbReference type="EMBL" id="FTNI01000022">
    <property type="protein sequence ID" value="SIS00353.1"/>
    <property type="molecule type" value="Genomic_DNA"/>
</dbReference>
<reference evidence="3" key="1">
    <citation type="submission" date="2017-01" db="EMBL/GenBank/DDBJ databases">
        <authorList>
            <person name="Varghese N."/>
            <person name="Submissions S."/>
        </authorList>
    </citation>
    <scope>NUCLEOTIDE SEQUENCE [LARGE SCALE GENOMIC DNA]</scope>
    <source>
        <strain evidence="3">ATCC 12950</strain>
    </source>
</reference>
<dbReference type="InterPro" id="IPR047767">
    <property type="entry name" value="PSP1-like"/>
</dbReference>
<dbReference type="AlphaFoldDB" id="A0A1N7FJ54"/>
<dbReference type="InterPro" id="IPR007557">
    <property type="entry name" value="PSP1_C"/>
</dbReference>
<organism evidence="2 3">
    <name type="scientific">Microbispora rosea</name>
    <dbReference type="NCBI Taxonomy" id="58117"/>
    <lineage>
        <taxon>Bacteria</taxon>
        <taxon>Bacillati</taxon>
        <taxon>Actinomycetota</taxon>
        <taxon>Actinomycetes</taxon>
        <taxon>Streptosporangiales</taxon>
        <taxon>Streptosporangiaceae</taxon>
        <taxon>Microbispora</taxon>
    </lineage>
</organism>
<evidence type="ECO:0000313" key="2">
    <source>
        <dbReference type="EMBL" id="SIS00353.1"/>
    </source>
</evidence>
<gene>
    <name evidence="2" type="ORF">SAMN05421833_12277</name>
</gene>
<feature type="domain" description="PSP1 C-terminal" evidence="1">
    <location>
        <begin position="74"/>
        <end position="160"/>
    </location>
</feature>
<dbReference type="PANTHER" id="PTHR43830">
    <property type="entry name" value="PROTEIN PSP1"/>
    <property type="match status" value="1"/>
</dbReference>
<evidence type="ECO:0000259" key="1">
    <source>
        <dbReference type="PROSITE" id="PS51411"/>
    </source>
</evidence>
<dbReference type="PROSITE" id="PS51411">
    <property type="entry name" value="PSP1_C"/>
    <property type="match status" value="1"/>
</dbReference>
<proteinExistence type="predicted"/>
<dbReference type="GO" id="GO:0005737">
    <property type="term" value="C:cytoplasm"/>
    <property type="evidence" value="ECO:0007669"/>
    <property type="project" value="TreeGrafter"/>
</dbReference>
<dbReference type="PANTHER" id="PTHR43830:SF3">
    <property type="entry name" value="PROTEIN PSP1"/>
    <property type="match status" value="1"/>
</dbReference>
<dbReference type="Pfam" id="PF04468">
    <property type="entry name" value="PSP1"/>
    <property type="match status" value="1"/>
</dbReference>
<accession>A0A1N7FJ54</accession>
<name>A0A1N7FJ54_9ACTN</name>
<dbReference type="NCBIfam" id="NF041131">
    <property type="entry name" value="RicT_YaaT_fam"/>
    <property type="match status" value="1"/>
</dbReference>
<sequence length="301" mass="33140">MVGSDALAVRIEEGRRLGMMMAVSFTRYGRLYYLDPGGHSPKVGDKVLVPTDSGPEVAECVWAPQYVSEDVEGLPVCQGVAAEEHLARDETNRRRRAEARSVSKRLIKRHELPMKVVGVDYLDADNVYTVYFSAPHRVDFRALVRDLARNLRARVELRQIGPRDEARLQGGIGPCGRDLCCATFLKDFEPVSVRMAKDQDLPVNPLRIAGACGRLMCCLKYEHPLYQEFRASAPRTGLAVDTPQGPGTVVGHNVPSDSVIVRLNEGGRRCACSKASVCSPRKQHDAMYGDAETVAESDPST</sequence>
<protein>
    <submittedName>
        <fullName evidence="2">Cell fate regulator YaaT, PSP1 superfamily (Controls sporulation, competence, biofilm development)</fullName>
    </submittedName>
</protein>
<evidence type="ECO:0000313" key="3">
    <source>
        <dbReference type="Proteomes" id="UP000186096"/>
    </source>
</evidence>
<dbReference type="STRING" id="58117.SAMN05421833_12277"/>